<evidence type="ECO:0000313" key="6">
    <source>
        <dbReference type="EMBL" id="ORX73350.1"/>
    </source>
</evidence>
<dbReference type="SMART" id="SM00360">
    <property type="entry name" value="RRM"/>
    <property type="match status" value="2"/>
</dbReference>
<dbReference type="Pfam" id="PF00076">
    <property type="entry name" value="RRM_1"/>
    <property type="match status" value="2"/>
</dbReference>
<organism evidence="6 7">
    <name type="scientific">Linderina pennispora</name>
    <dbReference type="NCBI Taxonomy" id="61395"/>
    <lineage>
        <taxon>Eukaryota</taxon>
        <taxon>Fungi</taxon>
        <taxon>Fungi incertae sedis</taxon>
        <taxon>Zoopagomycota</taxon>
        <taxon>Kickxellomycotina</taxon>
        <taxon>Kickxellomycetes</taxon>
        <taxon>Kickxellales</taxon>
        <taxon>Kickxellaceae</taxon>
        <taxon>Linderina</taxon>
    </lineage>
</organism>
<proteinExistence type="predicted"/>
<dbReference type="AlphaFoldDB" id="A0A1Y1WIF0"/>
<name>A0A1Y1WIF0_9FUNG</name>
<dbReference type="InterPro" id="IPR000504">
    <property type="entry name" value="RRM_dom"/>
</dbReference>
<dbReference type="PROSITE" id="PS50102">
    <property type="entry name" value="RRM"/>
    <property type="match status" value="2"/>
</dbReference>
<keyword evidence="2 3" id="KW-0694">RNA-binding</keyword>
<feature type="domain" description="RRM" evidence="5">
    <location>
        <begin position="282"/>
        <end position="361"/>
    </location>
</feature>
<dbReference type="RefSeq" id="XP_040746690.1">
    <property type="nucleotide sequence ID" value="XM_040892252.1"/>
</dbReference>
<dbReference type="OrthoDB" id="271725at2759"/>
<dbReference type="InterPro" id="IPR012677">
    <property type="entry name" value="Nucleotide-bd_a/b_plait_sf"/>
</dbReference>
<sequence>MPSVGNDQQQQQQQPPPPPQQQQQQQATSAASSAQDSAHRYQHPNHQQRRFSVAQQPPQQQLYYGYQPTSPIGSPTASPLGYVSSLQASPTVSPLGNMALVNAQIIHSTPGYYYTGHGGSPVGSPPPMATLAATASPTLAPGHFITPIPMNTRDSGAQQFGSPQFVASPPTLSMSPTMLYQHVTSQGDDLHNPRNVYVRSLPEDCSDEALEEMSARYGEIETHKSIIDASTGKCKGYGFILYKTVEMANRAIEGLNARGYQASPARDSLKTKLKRLQDKKSGNVYISNLPVTMDEEGLKELIKPDTVISAKILRDSNSNIPRGAGFARMADRETALRVIERLKGQRLPNTPGPLMPRIADSDGQKQLKKQINSETTSLLLRSGATSPVMWTPGMVMYQSAGQSANVSASASALDVQRQLSPSPTPFVNSPQQSFSGIYQPAFQGYASPGYVSPLNFGSPTGYASPTGYGSPGYVSPVQMPSSPQPVYPHLPEQPSIPTRNGKEAEATSGMQNGITPQHTGGEQRHGRQHSQNHHGYNPRQPPSHQQHQQLVDSVQSNLHI</sequence>
<feature type="region of interest" description="Disordered" evidence="4">
    <location>
        <begin position="474"/>
        <end position="560"/>
    </location>
</feature>
<dbReference type="Proteomes" id="UP000193922">
    <property type="component" value="Unassembled WGS sequence"/>
</dbReference>
<feature type="compositionally biased region" description="Basic residues" evidence="4">
    <location>
        <begin position="40"/>
        <end position="49"/>
    </location>
</feature>
<reference evidence="6 7" key="1">
    <citation type="submission" date="2016-07" db="EMBL/GenBank/DDBJ databases">
        <title>Pervasive Adenine N6-methylation of Active Genes in Fungi.</title>
        <authorList>
            <consortium name="DOE Joint Genome Institute"/>
            <person name="Mondo S.J."/>
            <person name="Dannebaum R.O."/>
            <person name="Kuo R.C."/>
            <person name="Labutti K."/>
            <person name="Haridas S."/>
            <person name="Kuo A."/>
            <person name="Salamov A."/>
            <person name="Ahrendt S.R."/>
            <person name="Lipzen A."/>
            <person name="Sullivan W."/>
            <person name="Andreopoulos W.B."/>
            <person name="Clum A."/>
            <person name="Lindquist E."/>
            <person name="Daum C."/>
            <person name="Ramamoorthy G.K."/>
            <person name="Gryganskyi A."/>
            <person name="Culley D."/>
            <person name="Magnuson J.K."/>
            <person name="James T.Y."/>
            <person name="O'Malley M.A."/>
            <person name="Stajich J.E."/>
            <person name="Spatafora J.W."/>
            <person name="Visel A."/>
            <person name="Grigoriev I.V."/>
        </authorList>
    </citation>
    <scope>NUCLEOTIDE SEQUENCE [LARGE SCALE GENOMIC DNA]</scope>
    <source>
        <strain evidence="6 7">ATCC 12442</strain>
    </source>
</reference>
<dbReference type="EMBL" id="MCFD01000002">
    <property type="protein sequence ID" value="ORX73350.1"/>
    <property type="molecule type" value="Genomic_DNA"/>
</dbReference>
<keyword evidence="1" id="KW-0677">Repeat</keyword>
<dbReference type="InterPro" id="IPR035979">
    <property type="entry name" value="RBD_domain_sf"/>
</dbReference>
<comment type="caution">
    <text evidence="6">The sequence shown here is derived from an EMBL/GenBank/DDBJ whole genome shotgun (WGS) entry which is preliminary data.</text>
</comment>
<feature type="domain" description="RRM" evidence="5">
    <location>
        <begin position="194"/>
        <end position="276"/>
    </location>
</feature>
<dbReference type="GO" id="GO:0003723">
    <property type="term" value="F:RNA binding"/>
    <property type="evidence" value="ECO:0007669"/>
    <property type="project" value="UniProtKB-UniRule"/>
</dbReference>
<feature type="compositionally biased region" description="Low complexity" evidence="4">
    <location>
        <begin position="21"/>
        <end position="36"/>
    </location>
</feature>
<feature type="region of interest" description="Disordered" evidence="4">
    <location>
        <begin position="1"/>
        <end position="57"/>
    </location>
</feature>
<evidence type="ECO:0000313" key="7">
    <source>
        <dbReference type="Proteomes" id="UP000193922"/>
    </source>
</evidence>
<evidence type="ECO:0000256" key="1">
    <source>
        <dbReference type="ARBA" id="ARBA00022737"/>
    </source>
</evidence>
<evidence type="ECO:0000256" key="4">
    <source>
        <dbReference type="SAM" id="MobiDB-lite"/>
    </source>
</evidence>
<gene>
    <name evidence="6" type="ORF">DL89DRAFT_91634</name>
</gene>
<accession>A0A1Y1WIF0</accession>
<dbReference type="GeneID" id="63808900"/>
<keyword evidence="7" id="KW-1185">Reference proteome</keyword>
<dbReference type="Gene3D" id="3.30.70.330">
    <property type="match status" value="2"/>
</dbReference>
<dbReference type="SUPFAM" id="SSF54928">
    <property type="entry name" value="RNA-binding domain, RBD"/>
    <property type="match status" value="1"/>
</dbReference>
<feature type="compositionally biased region" description="Polar residues" evidence="4">
    <location>
        <begin position="508"/>
        <end position="520"/>
    </location>
</feature>
<evidence type="ECO:0000256" key="2">
    <source>
        <dbReference type="ARBA" id="ARBA00022884"/>
    </source>
</evidence>
<feature type="compositionally biased region" description="Polar residues" evidence="4">
    <location>
        <begin position="550"/>
        <end position="560"/>
    </location>
</feature>
<protein>
    <recommendedName>
        <fullName evidence="5">RRM domain-containing protein</fullName>
    </recommendedName>
</protein>
<dbReference type="PANTHER" id="PTHR24012">
    <property type="entry name" value="RNA BINDING PROTEIN"/>
    <property type="match status" value="1"/>
</dbReference>
<evidence type="ECO:0000256" key="3">
    <source>
        <dbReference type="PROSITE-ProRule" id="PRU00176"/>
    </source>
</evidence>
<evidence type="ECO:0000259" key="5">
    <source>
        <dbReference type="PROSITE" id="PS50102"/>
    </source>
</evidence>